<sequence>MNSHTTWASRLPTHWTPRLSVTRQRGGRPQAWWGGLGLVVVTVGAAMAVFGIFPVDIHGPLHYMGVMDPLCGATRSVVSTFRGQWATAWRYNPLGLPVAALAVAGVLRYLYGAVTGDWLVVQLRPGRLGWIVLLAGLVALQIRQQGRADLLMSSGLR</sequence>
<dbReference type="RefSeq" id="WP_255919837.1">
    <property type="nucleotide sequence ID" value="NZ_JANFNG010000005.1"/>
</dbReference>
<reference evidence="2" key="1">
    <citation type="submission" date="2022-06" db="EMBL/GenBank/DDBJ databases">
        <title>Draft genome sequence of Streptomyces sp. RB6PN25 isolated from peat swamp forest in Thailand.</title>
        <authorList>
            <person name="Duangmal K."/>
            <person name="Klaysubun C."/>
        </authorList>
    </citation>
    <scope>NUCLEOTIDE SEQUENCE</scope>
    <source>
        <strain evidence="2">RB6PN25</strain>
    </source>
</reference>
<gene>
    <name evidence="2" type="ORF">NGB36_10065</name>
</gene>
<comment type="caution">
    <text evidence="2">The sequence shown here is derived from an EMBL/GenBank/DDBJ whole genome shotgun (WGS) entry which is preliminary data.</text>
</comment>
<organism evidence="2 3">
    <name type="scientific">Streptomyces humicola</name>
    <dbReference type="NCBI Taxonomy" id="2953240"/>
    <lineage>
        <taxon>Bacteria</taxon>
        <taxon>Bacillati</taxon>
        <taxon>Actinomycetota</taxon>
        <taxon>Actinomycetes</taxon>
        <taxon>Kitasatosporales</taxon>
        <taxon>Streptomycetaceae</taxon>
        <taxon>Streptomyces</taxon>
    </lineage>
</organism>
<dbReference type="Pfam" id="PF10825">
    <property type="entry name" value="DUF2752"/>
    <property type="match status" value="1"/>
</dbReference>
<name>A0ABT1PTF9_9ACTN</name>
<feature type="transmembrane region" description="Helical" evidence="1">
    <location>
        <begin position="91"/>
        <end position="111"/>
    </location>
</feature>
<dbReference type="InterPro" id="IPR021215">
    <property type="entry name" value="DUF2752"/>
</dbReference>
<accession>A0ABT1PTF9</accession>
<evidence type="ECO:0000256" key="1">
    <source>
        <dbReference type="SAM" id="Phobius"/>
    </source>
</evidence>
<proteinExistence type="predicted"/>
<evidence type="ECO:0000313" key="2">
    <source>
        <dbReference type="EMBL" id="MCQ4080936.1"/>
    </source>
</evidence>
<dbReference type="Proteomes" id="UP001057702">
    <property type="component" value="Unassembled WGS sequence"/>
</dbReference>
<keyword evidence="3" id="KW-1185">Reference proteome</keyword>
<evidence type="ECO:0000313" key="3">
    <source>
        <dbReference type="Proteomes" id="UP001057702"/>
    </source>
</evidence>
<dbReference type="EMBL" id="JANFNG010000005">
    <property type="protein sequence ID" value="MCQ4080936.1"/>
    <property type="molecule type" value="Genomic_DNA"/>
</dbReference>
<protein>
    <submittedName>
        <fullName evidence="2">DUF2752 domain-containing protein</fullName>
    </submittedName>
</protein>
<feature type="transmembrane region" description="Helical" evidence="1">
    <location>
        <begin position="31"/>
        <end position="55"/>
    </location>
</feature>
<keyword evidence="1" id="KW-0472">Membrane</keyword>
<keyword evidence="1" id="KW-1133">Transmembrane helix</keyword>
<feature type="transmembrane region" description="Helical" evidence="1">
    <location>
        <begin position="123"/>
        <end position="142"/>
    </location>
</feature>
<keyword evidence="1" id="KW-0812">Transmembrane</keyword>